<evidence type="ECO:0000256" key="2">
    <source>
        <dbReference type="ARBA" id="ARBA00010093"/>
    </source>
</evidence>
<evidence type="ECO:0000313" key="7">
    <source>
        <dbReference type="EMBL" id="KAK4467799.1"/>
    </source>
</evidence>
<feature type="domain" description="Granulins" evidence="6">
    <location>
        <begin position="494"/>
        <end position="507"/>
    </location>
</feature>
<dbReference type="PROSITE" id="PS00799">
    <property type="entry name" value="GRANULINS"/>
    <property type="match status" value="6"/>
</dbReference>
<dbReference type="InterPro" id="IPR000118">
    <property type="entry name" value="Granulin"/>
</dbReference>
<keyword evidence="8" id="KW-1185">Reference proteome</keyword>
<dbReference type="Proteomes" id="UP001292079">
    <property type="component" value="Unassembled WGS sequence"/>
</dbReference>
<evidence type="ECO:0000256" key="5">
    <source>
        <dbReference type="SAM" id="SignalP"/>
    </source>
</evidence>
<keyword evidence="5" id="KW-0732">Signal</keyword>
<dbReference type="SUPFAM" id="SSF57277">
    <property type="entry name" value="Granulin repeat"/>
    <property type="match status" value="5"/>
</dbReference>
<reference evidence="7" key="2">
    <citation type="journal article" date="2023" name="Infect Dis Poverty">
        <title>Chromosome-scale genome of the human blood fluke Schistosoma mekongi and its implications for public health.</title>
        <authorList>
            <person name="Zhou M."/>
            <person name="Xu L."/>
            <person name="Xu D."/>
            <person name="Chen W."/>
            <person name="Khan J."/>
            <person name="Hu Y."/>
            <person name="Huang H."/>
            <person name="Wei H."/>
            <person name="Zhang Y."/>
            <person name="Chusongsang P."/>
            <person name="Tanasarnprasert K."/>
            <person name="Hu X."/>
            <person name="Limpanont Y."/>
            <person name="Lv Z."/>
        </authorList>
    </citation>
    <scope>NUCLEOTIDE SEQUENCE</scope>
    <source>
        <strain evidence="7">LV_2022a</strain>
    </source>
</reference>
<dbReference type="InterPro" id="IPR039036">
    <property type="entry name" value="Granulin_fam"/>
</dbReference>
<dbReference type="Pfam" id="PF00396">
    <property type="entry name" value="Granulin"/>
    <property type="match status" value="8"/>
</dbReference>
<proteinExistence type="inferred from homology"/>
<feature type="domain" description="Granulins" evidence="6">
    <location>
        <begin position="672"/>
        <end position="685"/>
    </location>
</feature>
<dbReference type="GO" id="GO:0005576">
    <property type="term" value="C:extracellular region"/>
    <property type="evidence" value="ECO:0007669"/>
    <property type="project" value="UniProtKB-SubCell"/>
</dbReference>
<evidence type="ECO:0000313" key="8">
    <source>
        <dbReference type="Proteomes" id="UP001292079"/>
    </source>
</evidence>
<name>A0AAE2D1L3_SCHME</name>
<dbReference type="EMBL" id="JALJAT010000008">
    <property type="protein sequence ID" value="KAK4467799.1"/>
    <property type="molecule type" value="Genomic_DNA"/>
</dbReference>
<comment type="subcellular location">
    <subcellularLocation>
        <location evidence="1">Secreted</location>
    </subcellularLocation>
</comment>
<dbReference type="PANTHER" id="PTHR12274">
    <property type="entry name" value="GRANULIN"/>
    <property type="match status" value="1"/>
</dbReference>
<evidence type="ECO:0000259" key="6">
    <source>
        <dbReference type="PROSITE" id="PS00799"/>
    </source>
</evidence>
<keyword evidence="3" id="KW-0964">Secreted</keyword>
<dbReference type="Gene3D" id="2.10.25.160">
    <property type="entry name" value="Granulin"/>
    <property type="match status" value="9"/>
</dbReference>
<feature type="domain" description="Granulins" evidence="6">
    <location>
        <begin position="322"/>
        <end position="335"/>
    </location>
</feature>
<feature type="signal peptide" evidence="5">
    <location>
        <begin position="1"/>
        <end position="18"/>
    </location>
</feature>
<keyword evidence="4" id="KW-1015">Disulfide bond</keyword>
<comment type="similarity">
    <text evidence="2">Belongs to the granulin family.</text>
</comment>
<feature type="domain" description="Granulins" evidence="6">
    <location>
        <begin position="141"/>
        <end position="154"/>
    </location>
</feature>
<evidence type="ECO:0000256" key="1">
    <source>
        <dbReference type="ARBA" id="ARBA00004613"/>
    </source>
</evidence>
<reference evidence="7" key="1">
    <citation type="submission" date="2022-04" db="EMBL/GenBank/DDBJ databases">
        <authorList>
            <person name="Xu L."/>
            <person name="Lv Z."/>
        </authorList>
    </citation>
    <scope>NUCLEOTIDE SEQUENCE</scope>
    <source>
        <strain evidence="7">LV_2022a</strain>
    </source>
</reference>
<evidence type="ECO:0000256" key="3">
    <source>
        <dbReference type="ARBA" id="ARBA00022525"/>
    </source>
</evidence>
<accession>A0AAE2D1L3</accession>
<gene>
    <name evidence="7" type="ORF">MN116_008725</name>
</gene>
<evidence type="ECO:0000256" key="4">
    <source>
        <dbReference type="ARBA" id="ARBA00023157"/>
    </source>
</evidence>
<feature type="domain" description="Granulins" evidence="6">
    <location>
        <begin position="584"/>
        <end position="597"/>
    </location>
</feature>
<comment type="caution">
    <text evidence="7">The sequence shown here is derived from an EMBL/GenBank/DDBJ whole genome shotgun (WGS) entry which is preliminary data.</text>
</comment>
<feature type="chain" id="PRO_5042070158" description="Granulins domain-containing protein" evidence="5">
    <location>
        <begin position="19"/>
        <end position="918"/>
    </location>
</feature>
<feature type="domain" description="Granulins" evidence="6">
    <location>
        <begin position="407"/>
        <end position="420"/>
    </location>
</feature>
<sequence>MALVFVLLTVFIISVVHSHLCPQQCLPGSCCEVALNDFRCCPYTNGICCIDGKSCCPQGTKCVPELGQCRSPDRSVFISKEISEKISSELRWNGFDVLHKTLSAEYIVCPDRLSVCGDNTTCCPMSHEKWGCCKLTNAVCCPDGGHCCPHGSVCDMLHHVCKPPNFDEISKTEKLFDTLHLISASAPARLNPNVKPSKNSWRTKTHQSSAKYSMAYSGVVCPDPLFECPANTTCCPNSEGKWACCPVSPTLCSSSCSGCYKALYKSHGHLYNSKSSLYSVAFTLNNTQLCPDTKSRCNDDQTCCKLKTGEWGCCPVENAICCSDGEHCCPGGYVCDLSSQDCIKRFESLSDNESKKPSLTTLLTPLPTQIGNNISCPNSDVYCPDNSTCCKDHGTWQCCLFPNAVCCSDGIHCCPENTVCDLQAEVCVANDAPSNTIVSKVQSESTPKLDHKLNPHIYVCPDNKSVCFSGRTCCPGKNDQSPSLCCPHENAVCCGDGKHCCPEGTICDMTNGSCTRQDDSSRFHTVPLLNKITALHVNSKDNSQFSNFTKVCPGGNVKCPDSSTCCKLSHGQYACCPIRDAVCCADGIHCCPSGTTCDYKIQSCVKTDTENDHSIRDVDPSNEFLRNPKLLFVGAHDHLCPDHQSTCTKDHSCCQLLDKSWGCCPLKNGVCCGDHFHCCPAGSVCDLESRRCILHLDTNNQSTRKIISNAFIMQKSVLTSSDSLYSRPVKSSGAISVKAKWCGACGDSWACCPDISFNSWSCCPYVDGECCVGQNTCCPRGSRCLANGKCEKVTESNILKSYAPALVPSMPVNNMQSESRNFIKQNNEQEMFRIKISNASRPARRNVFLLYQHYRRLKLLLHTICPDSLHYCAKSEQCCLSNKFGYTCTPEKAKCCGSNVDTYCLASKECSLDGAFCV</sequence>
<dbReference type="InterPro" id="IPR037277">
    <property type="entry name" value="Granulin_sf"/>
</dbReference>
<dbReference type="AlphaFoldDB" id="A0AAE2D1L3"/>
<protein>
    <recommendedName>
        <fullName evidence="6">Granulins domain-containing protein</fullName>
    </recommendedName>
</protein>
<organism evidence="7 8">
    <name type="scientific">Schistosoma mekongi</name>
    <name type="common">Parasitic worm</name>
    <dbReference type="NCBI Taxonomy" id="38744"/>
    <lineage>
        <taxon>Eukaryota</taxon>
        <taxon>Metazoa</taxon>
        <taxon>Spiralia</taxon>
        <taxon>Lophotrochozoa</taxon>
        <taxon>Platyhelminthes</taxon>
        <taxon>Trematoda</taxon>
        <taxon>Digenea</taxon>
        <taxon>Strigeidida</taxon>
        <taxon>Schistosomatoidea</taxon>
        <taxon>Schistosomatidae</taxon>
        <taxon>Schistosoma</taxon>
    </lineage>
</organism>
<dbReference type="SMART" id="SM00277">
    <property type="entry name" value="GRAN"/>
    <property type="match status" value="8"/>
</dbReference>
<dbReference type="PANTHER" id="PTHR12274:SF3">
    <property type="entry name" value="PROGRANULIN"/>
    <property type="match status" value="1"/>
</dbReference>